<dbReference type="OrthoDB" id="201504at2759"/>
<gene>
    <name evidence="2" type="ORF">THRCLA_04540</name>
</gene>
<keyword evidence="3" id="KW-1185">Reference proteome</keyword>
<keyword evidence="1" id="KW-1133">Transmembrane helix</keyword>
<feature type="transmembrane region" description="Helical" evidence="1">
    <location>
        <begin position="31"/>
        <end position="49"/>
    </location>
</feature>
<reference evidence="2 3" key="1">
    <citation type="journal article" date="2014" name="Genome Biol. Evol.">
        <title>The secreted proteins of Achlya hypogyna and Thraustotheca clavata identify the ancestral oomycete secretome and reveal gene acquisitions by horizontal gene transfer.</title>
        <authorList>
            <person name="Misner I."/>
            <person name="Blouin N."/>
            <person name="Leonard G."/>
            <person name="Richards T.A."/>
            <person name="Lane C.E."/>
        </authorList>
    </citation>
    <scope>NUCLEOTIDE SEQUENCE [LARGE SCALE GENOMIC DNA]</scope>
    <source>
        <strain evidence="2 3">ATCC 34112</strain>
    </source>
</reference>
<name>A0A1V9ZYN9_9STRA</name>
<feature type="transmembrane region" description="Helical" evidence="1">
    <location>
        <begin position="56"/>
        <end position="78"/>
    </location>
</feature>
<dbReference type="AlphaFoldDB" id="A0A1V9ZYN9"/>
<dbReference type="Pfam" id="PF06966">
    <property type="entry name" value="DUF1295"/>
    <property type="match status" value="1"/>
</dbReference>
<dbReference type="GO" id="GO:0016020">
    <property type="term" value="C:membrane"/>
    <property type="evidence" value="ECO:0007669"/>
    <property type="project" value="TreeGrafter"/>
</dbReference>
<organism evidence="2 3">
    <name type="scientific">Thraustotheca clavata</name>
    <dbReference type="NCBI Taxonomy" id="74557"/>
    <lineage>
        <taxon>Eukaryota</taxon>
        <taxon>Sar</taxon>
        <taxon>Stramenopiles</taxon>
        <taxon>Oomycota</taxon>
        <taxon>Saprolegniomycetes</taxon>
        <taxon>Saprolegniales</taxon>
        <taxon>Achlyaceae</taxon>
        <taxon>Thraustotheca</taxon>
    </lineage>
</organism>
<feature type="transmembrane region" description="Helical" evidence="1">
    <location>
        <begin position="160"/>
        <end position="182"/>
    </location>
</feature>
<dbReference type="Proteomes" id="UP000243217">
    <property type="component" value="Unassembled WGS sequence"/>
</dbReference>
<keyword evidence="1" id="KW-0472">Membrane</keyword>
<proteinExistence type="predicted"/>
<accession>A0A1V9ZYN9</accession>
<evidence type="ECO:0000313" key="3">
    <source>
        <dbReference type="Proteomes" id="UP000243217"/>
    </source>
</evidence>
<feature type="transmembrane region" description="Helical" evidence="1">
    <location>
        <begin position="213"/>
        <end position="231"/>
    </location>
</feature>
<evidence type="ECO:0000313" key="2">
    <source>
        <dbReference type="EMBL" id="OQS03153.1"/>
    </source>
</evidence>
<dbReference type="Gene3D" id="1.20.120.1630">
    <property type="match status" value="1"/>
</dbReference>
<dbReference type="PANTHER" id="PTHR32251">
    <property type="entry name" value="3-OXO-5-ALPHA-STEROID 4-DEHYDROGENASE"/>
    <property type="match status" value="1"/>
</dbReference>
<protein>
    <submittedName>
        <fullName evidence="2">Uncharacterized protein</fullName>
    </submittedName>
</protein>
<dbReference type="PANTHER" id="PTHR32251:SF17">
    <property type="entry name" value="STEROID 5-ALPHA REDUCTASE C-TERMINAL DOMAIN-CONTAINING PROTEIN"/>
    <property type="match status" value="1"/>
</dbReference>
<dbReference type="EMBL" id="JNBS01000979">
    <property type="protein sequence ID" value="OQS03153.1"/>
    <property type="molecule type" value="Genomic_DNA"/>
</dbReference>
<feature type="transmembrane region" description="Helical" evidence="1">
    <location>
        <begin position="130"/>
        <end position="148"/>
    </location>
</feature>
<comment type="caution">
    <text evidence="2">The sequence shown here is derived from an EMBL/GenBank/DDBJ whole genome shotgun (WGS) entry which is preliminary data.</text>
</comment>
<evidence type="ECO:0000256" key="1">
    <source>
        <dbReference type="SAM" id="Phobius"/>
    </source>
</evidence>
<sequence length="300" mass="33605">MTWADQVKSIVGLVLVTGLTLAIAVPTHLLLYAAVAIGINWVVALVHAIPFQTEKLFDFFGAITFSSLAILSAAVHLAKESNANDYWRSLVLSCLVVVWAFRLGSFLFLRFRNTGKDDRFDEIRTDPVKFLVIWSLQGLWAFITVLPVELIHTQAKSQSSIQASDVIGIVIWIVGFGIEVIADRQKTEFKKDKANQNKYISVGLWYYSRHPNYFGEIMLWIGITVVAAPQLTTAGYIIVSCFSPALVTTLLVFVSGIPILEAKADAKWGSDPHYQYYKKRTSVLIPWFPRNIPEPEVLTP</sequence>
<dbReference type="PROSITE" id="PS50244">
    <property type="entry name" value="S5A_REDUCTASE"/>
    <property type="match status" value="1"/>
</dbReference>
<feature type="transmembrane region" description="Helical" evidence="1">
    <location>
        <begin position="7"/>
        <end position="25"/>
    </location>
</feature>
<dbReference type="InterPro" id="IPR010721">
    <property type="entry name" value="UstE-like"/>
</dbReference>
<keyword evidence="1" id="KW-0812">Transmembrane</keyword>
<feature type="transmembrane region" description="Helical" evidence="1">
    <location>
        <begin position="90"/>
        <end position="109"/>
    </location>
</feature>
<feature type="transmembrane region" description="Helical" evidence="1">
    <location>
        <begin position="237"/>
        <end position="260"/>
    </location>
</feature>